<feature type="coiled-coil region" evidence="1">
    <location>
        <begin position="841"/>
        <end position="871"/>
    </location>
</feature>
<sequence length="978" mass="109529">MLLTAHEGTPLERVHANIDELPAEIDTASPFERILSTYEPILQTLLAFLPTTSIFNLYHTSRLLRDFLKDYPLAWRSLSFRLPQLNNSLTSPGVTSPDLEEWQTKQYALDLAVKRVFVPLATRLTSLDLCNTPIEGSMLVGSVLELRKETLQHVSVRGCKHVSLKYHIVPFLHQCKIEMRAWGDKRAFALKSLYTYRCRHHRRRPYLPSSLARRDSDSEPTHDLIELCHQLGIWTDTAWCPTPGPRCHRRKDYHGNRAAPGTMEVWVPFDRLWRSGNRIGPAEEHTQRRPLVGKLWEEGECGYDGEPLGTKDSAIFAGEGKDVPTHQRKSHLTFVDNIKCDQCGDRILERCETCSIRMHCMGCRKTLCASCAFNRPLKKKKRGSIAQSDVSSSHDPQSSKSRKKEKKDKFWWAPGSTRSPNIMTDISEDPDSDDDTNHRIIPPRPQQHPGPLKVKMHWCCLEPLFSGGGGVAFVGPGLGGHGSERIRAVPLQQTREYMDPDFAPIEALMDENFQRFDNQVNSNMDILPYLQQQTLELQAKTCPRCLCNSCYSSFRWKVECKACKRAICKEHDFRALKVRKCGYRDLTEEREYVRNPPKHARDDLARESEWPRDLHIPDFQPPVESPGEAASTTDTASEDERRTRQSDDVNESQEWSDAGSTAEGPGTRDPSTTPRATPSPAADRSSSVASRAAEVVGLAQAIQNMDLVERAEFIATARPPVRGRSFSLSELTVVGKGKGRLIVQPPQPKERLLLPGNGSHPVQWKGCGAYYCQGSRSVGDTRPRCFATGKECSECGVYVCQLCLPNQTLCDCSFCESNYHCPTCTLKPDIQAQCTHEAERRAEAERLVREQEEALQRAQQEREDRKQADEILNWGFEFWGTLAVNGYVEADGSAGHVGVLSEEDRVAAVAAVTAIVAREDETTVPSDTQDDGTLGEDGETTPRASITVDEVDIGAETEVDEPEADEETQVVPPPAAAA</sequence>
<keyword evidence="1" id="KW-0175">Coiled coil</keyword>
<feature type="region of interest" description="Disordered" evidence="2">
    <location>
        <begin position="920"/>
        <end position="978"/>
    </location>
</feature>
<feature type="compositionally biased region" description="Low complexity" evidence="2">
    <location>
        <begin position="387"/>
        <end position="399"/>
    </location>
</feature>
<dbReference type="EMBL" id="MU004234">
    <property type="protein sequence ID" value="KAF2670664.1"/>
    <property type="molecule type" value="Genomic_DNA"/>
</dbReference>
<proteinExistence type="predicted"/>
<name>A0A6A6UIF3_9PEZI</name>
<evidence type="ECO:0000256" key="2">
    <source>
        <dbReference type="SAM" id="MobiDB-lite"/>
    </source>
</evidence>
<feature type="region of interest" description="Disordered" evidence="2">
    <location>
        <begin position="614"/>
        <end position="688"/>
    </location>
</feature>
<keyword evidence="4" id="KW-1185">Reference proteome</keyword>
<gene>
    <name evidence="3" type="ORF">BT63DRAFT_371839</name>
</gene>
<evidence type="ECO:0000313" key="3">
    <source>
        <dbReference type="EMBL" id="KAF2670664.1"/>
    </source>
</evidence>
<accession>A0A6A6UIF3</accession>
<dbReference type="OrthoDB" id="3903581at2759"/>
<dbReference type="Proteomes" id="UP000799302">
    <property type="component" value="Unassembled WGS sequence"/>
</dbReference>
<dbReference type="AlphaFoldDB" id="A0A6A6UIF3"/>
<feature type="compositionally biased region" description="Low complexity" evidence="2">
    <location>
        <begin position="667"/>
        <end position="688"/>
    </location>
</feature>
<feature type="compositionally biased region" description="Basic and acidic residues" evidence="2">
    <location>
        <begin position="638"/>
        <end position="647"/>
    </location>
</feature>
<feature type="region of interest" description="Disordered" evidence="2">
    <location>
        <begin position="382"/>
        <end position="449"/>
    </location>
</feature>
<organism evidence="3 4">
    <name type="scientific">Microthyrium microscopicum</name>
    <dbReference type="NCBI Taxonomy" id="703497"/>
    <lineage>
        <taxon>Eukaryota</taxon>
        <taxon>Fungi</taxon>
        <taxon>Dikarya</taxon>
        <taxon>Ascomycota</taxon>
        <taxon>Pezizomycotina</taxon>
        <taxon>Dothideomycetes</taxon>
        <taxon>Dothideomycetes incertae sedis</taxon>
        <taxon>Microthyriales</taxon>
        <taxon>Microthyriaceae</taxon>
        <taxon>Microthyrium</taxon>
    </lineage>
</organism>
<evidence type="ECO:0008006" key="5">
    <source>
        <dbReference type="Google" id="ProtNLM"/>
    </source>
</evidence>
<protein>
    <recommendedName>
        <fullName evidence="5">F-box domain-containing protein</fullName>
    </recommendedName>
</protein>
<evidence type="ECO:0000313" key="4">
    <source>
        <dbReference type="Proteomes" id="UP000799302"/>
    </source>
</evidence>
<feature type="compositionally biased region" description="Acidic residues" evidence="2">
    <location>
        <begin position="928"/>
        <end position="939"/>
    </location>
</feature>
<feature type="compositionally biased region" description="Acidic residues" evidence="2">
    <location>
        <begin position="949"/>
        <end position="968"/>
    </location>
</feature>
<evidence type="ECO:0000256" key="1">
    <source>
        <dbReference type="SAM" id="Coils"/>
    </source>
</evidence>
<reference evidence="3" key="1">
    <citation type="journal article" date="2020" name="Stud. Mycol.">
        <title>101 Dothideomycetes genomes: a test case for predicting lifestyles and emergence of pathogens.</title>
        <authorList>
            <person name="Haridas S."/>
            <person name="Albert R."/>
            <person name="Binder M."/>
            <person name="Bloem J."/>
            <person name="Labutti K."/>
            <person name="Salamov A."/>
            <person name="Andreopoulos B."/>
            <person name="Baker S."/>
            <person name="Barry K."/>
            <person name="Bills G."/>
            <person name="Bluhm B."/>
            <person name="Cannon C."/>
            <person name="Castanera R."/>
            <person name="Culley D."/>
            <person name="Daum C."/>
            <person name="Ezra D."/>
            <person name="Gonzalez J."/>
            <person name="Henrissat B."/>
            <person name="Kuo A."/>
            <person name="Liang C."/>
            <person name="Lipzen A."/>
            <person name="Lutzoni F."/>
            <person name="Magnuson J."/>
            <person name="Mondo S."/>
            <person name="Nolan M."/>
            <person name="Ohm R."/>
            <person name="Pangilinan J."/>
            <person name="Park H.-J."/>
            <person name="Ramirez L."/>
            <person name="Alfaro M."/>
            <person name="Sun H."/>
            <person name="Tritt A."/>
            <person name="Yoshinaga Y."/>
            <person name="Zwiers L.-H."/>
            <person name="Turgeon B."/>
            <person name="Goodwin S."/>
            <person name="Spatafora J."/>
            <person name="Crous P."/>
            <person name="Grigoriev I."/>
        </authorList>
    </citation>
    <scope>NUCLEOTIDE SEQUENCE</scope>
    <source>
        <strain evidence="3">CBS 115976</strain>
    </source>
</reference>